<evidence type="ECO:0000259" key="14">
    <source>
        <dbReference type="Pfam" id="PF03958"/>
    </source>
</evidence>
<dbReference type="KEGG" id="ssan:NX02_12920"/>
<dbReference type="GO" id="GO:0009279">
    <property type="term" value="C:cell outer membrane"/>
    <property type="evidence" value="ECO:0007669"/>
    <property type="project" value="UniProtKB-SubCell"/>
</dbReference>
<evidence type="ECO:0008006" key="18">
    <source>
        <dbReference type="Google" id="ProtNLM"/>
    </source>
</evidence>
<evidence type="ECO:0000259" key="15">
    <source>
        <dbReference type="Pfam" id="PF21305"/>
    </source>
</evidence>
<evidence type="ECO:0000256" key="9">
    <source>
        <dbReference type="ARBA" id="ARBA00023237"/>
    </source>
</evidence>
<keyword evidence="3 10" id="KW-0813">Transport</keyword>
<evidence type="ECO:0000259" key="13">
    <source>
        <dbReference type="Pfam" id="PF00263"/>
    </source>
</evidence>
<dbReference type="PATRIC" id="fig|1123269.5.peg.2513"/>
<protein>
    <recommendedName>
        <fullName evidence="18">Type II secretion system protein D</fullName>
    </recommendedName>
</protein>
<dbReference type="GO" id="GO:0015627">
    <property type="term" value="C:type II protein secretion system complex"/>
    <property type="evidence" value="ECO:0007669"/>
    <property type="project" value="InterPro"/>
</dbReference>
<feature type="region of interest" description="Disordered" evidence="11">
    <location>
        <begin position="285"/>
        <end position="334"/>
    </location>
</feature>
<feature type="signal peptide" evidence="12">
    <location>
        <begin position="1"/>
        <end position="22"/>
    </location>
</feature>
<evidence type="ECO:0000313" key="17">
    <source>
        <dbReference type="Proteomes" id="UP000018851"/>
    </source>
</evidence>
<dbReference type="Pfam" id="PF21305">
    <property type="entry name" value="type_II_gspD_N0"/>
    <property type="match status" value="1"/>
</dbReference>
<comment type="similarity">
    <text evidence="2">Belongs to the bacterial secretin family. GSP D subfamily.</text>
</comment>
<keyword evidence="4" id="KW-1134">Transmembrane beta strand</keyword>
<dbReference type="Pfam" id="PF00263">
    <property type="entry name" value="Secretin"/>
    <property type="match status" value="1"/>
</dbReference>
<dbReference type="InterPro" id="IPR005644">
    <property type="entry name" value="NolW-like"/>
</dbReference>
<evidence type="ECO:0000256" key="11">
    <source>
        <dbReference type="SAM" id="MobiDB-lite"/>
    </source>
</evidence>
<sequence length="756" mass="79029">MKKHLLTIGLALALAAPLPLHAQQTLNVRDADIRAFIQDAARVTGRTFIIDQRVQGKVSVVTDRPLSRSEYFEIFLSTIRANGLIAVPTASGAFRIQPADGAASQPGAVGGASRAPRNAFVTEIFRLKSIDATSAVETIRPLVSREGSVTANRSGNSVVVADFADNIRRIRQVIAEIDRDSATTRLVPLKNAGAREIAQSLQQLVGTGGGEGAAARGPAATIVAIDSSNSIALRGDGPTVARLADIAADLDRRAATGTEIRVLWLQHADAEKMLPVLQQLVGQQPSYSSSSSSGLSRRSSTSGSGGSASDAPAPTPSPSPAASAAPAATGSGGNGGIAGRGPAIITRFEGANALVIAAPPEIQRTLGEVVRQLDTRREQVLVEAVIAEISDATAKRLGVQLLFGGKNAPFAVTNYSNSSPSILSIAGAIGARELSSTTTVINGDTVTTSTNSAVTDLLEQNAAQQILAAQGGFAGFATKIGSDLILGAIVNAVKSDNQSNLLSAPSVMTLDNQEARILVGQEIPITTGQALSNNFDNAFRTVQRQNVGISLEVKPVINAGGTVKLELRQEVSSIAGPVSEDFSDLILNKREIETTITIDDGEIVGIGGLLDDNERRTVEKIPFLGDLPGLGVLFRSKARSRAKTNLMVFIRPTILRTAADSREVSERRYGYMRQQQLDARPEREPTIDELVREYMGAAPPIPASQLVPGDAVAAPAPGAETAPPPAPAEPAIIRPEVRGSTSTIRPVDPATGLEPK</sequence>
<evidence type="ECO:0000256" key="2">
    <source>
        <dbReference type="ARBA" id="ARBA00006980"/>
    </source>
</evidence>
<dbReference type="Gene3D" id="3.30.1370.120">
    <property type="match status" value="3"/>
</dbReference>
<evidence type="ECO:0000256" key="4">
    <source>
        <dbReference type="ARBA" id="ARBA00022452"/>
    </source>
</evidence>
<feature type="compositionally biased region" description="Low complexity" evidence="11">
    <location>
        <begin position="707"/>
        <end position="721"/>
    </location>
</feature>
<keyword evidence="17" id="KW-1185">Reference proteome</keyword>
<evidence type="ECO:0000256" key="8">
    <source>
        <dbReference type="ARBA" id="ARBA00023136"/>
    </source>
</evidence>
<feature type="domain" description="NolW-like" evidence="14">
    <location>
        <begin position="122"/>
        <end position="181"/>
    </location>
</feature>
<dbReference type="InterPro" id="IPR001775">
    <property type="entry name" value="GspD/PilQ"/>
</dbReference>
<evidence type="ECO:0000256" key="6">
    <source>
        <dbReference type="ARBA" id="ARBA00022729"/>
    </source>
</evidence>
<evidence type="ECO:0000256" key="7">
    <source>
        <dbReference type="ARBA" id="ARBA00022927"/>
    </source>
</evidence>
<feature type="domain" description="NolW-like" evidence="14">
    <location>
        <begin position="184"/>
        <end position="254"/>
    </location>
</feature>
<feature type="region of interest" description="Disordered" evidence="11">
    <location>
        <begin position="701"/>
        <end position="756"/>
    </location>
</feature>
<comment type="subcellular location">
    <subcellularLocation>
        <location evidence="1 10">Cell outer membrane</location>
    </subcellularLocation>
</comment>
<evidence type="ECO:0000256" key="1">
    <source>
        <dbReference type="ARBA" id="ARBA00004442"/>
    </source>
</evidence>
<keyword evidence="6 12" id="KW-0732">Signal</keyword>
<proteinExistence type="inferred from homology"/>
<dbReference type="eggNOG" id="COG1450">
    <property type="taxonomic scope" value="Bacteria"/>
</dbReference>
<accession>W0ACK8</accession>
<dbReference type="InterPro" id="IPR013356">
    <property type="entry name" value="T2SS_GspD"/>
</dbReference>
<evidence type="ECO:0000256" key="3">
    <source>
        <dbReference type="ARBA" id="ARBA00022448"/>
    </source>
</evidence>
<reference evidence="16 17" key="1">
    <citation type="submission" date="2013-07" db="EMBL/GenBank/DDBJ databases">
        <title>Completed genome of Sphingomonas sanxanigenens NX02.</title>
        <authorList>
            <person name="Ma T."/>
            <person name="Huang H."/>
            <person name="Wu M."/>
            <person name="Li X."/>
            <person name="Li G."/>
        </authorList>
    </citation>
    <scope>NUCLEOTIDE SEQUENCE [LARGE SCALE GENOMIC DNA]</scope>
    <source>
        <strain evidence="16 17">NX02</strain>
    </source>
</reference>
<organism evidence="16 17">
    <name type="scientific">Sphingomonas sanxanigenens DSM 19645 = NX02</name>
    <dbReference type="NCBI Taxonomy" id="1123269"/>
    <lineage>
        <taxon>Bacteria</taxon>
        <taxon>Pseudomonadati</taxon>
        <taxon>Pseudomonadota</taxon>
        <taxon>Alphaproteobacteria</taxon>
        <taxon>Sphingomonadales</taxon>
        <taxon>Sphingomonadaceae</taxon>
        <taxon>Sphingomonas</taxon>
    </lineage>
</organism>
<keyword evidence="8" id="KW-0472">Membrane</keyword>
<feature type="compositionally biased region" description="Low complexity" evidence="11">
    <location>
        <begin position="285"/>
        <end position="312"/>
    </location>
</feature>
<dbReference type="InterPro" id="IPR049371">
    <property type="entry name" value="GspD-like_N0"/>
</dbReference>
<dbReference type="NCBIfam" id="TIGR02517">
    <property type="entry name" value="type_II_gspD"/>
    <property type="match status" value="1"/>
</dbReference>
<gene>
    <name evidence="16" type="ORF">NX02_12920</name>
</gene>
<dbReference type="PRINTS" id="PR00811">
    <property type="entry name" value="BCTERIALGSPD"/>
</dbReference>
<dbReference type="InterPro" id="IPR004846">
    <property type="entry name" value="T2SS/T3SS_dom"/>
</dbReference>
<dbReference type="EMBL" id="CP006644">
    <property type="protein sequence ID" value="AHE54282.1"/>
    <property type="molecule type" value="Genomic_DNA"/>
</dbReference>
<dbReference type="OrthoDB" id="9775455at2"/>
<evidence type="ECO:0000256" key="12">
    <source>
        <dbReference type="SAM" id="SignalP"/>
    </source>
</evidence>
<keyword evidence="7" id="KW-0653">Protein transport</keyword>
<dbReference type="InterPro" id="IPR050810">
    <property type="entry name" value="Bact_Secretion_Sys_Channel"/>
</dbReference>
<dbReference type="Proteomes" id="UP000018851">
    <property type="component" value="Chromosome"/>
</dbReference>
<dbReference type="HOGENOM" id="CLU_006756_1_1_5"/>
<dbReference type="AlphaFoldDB" id="W0ACK8"/>
<dbReference type="Pfam" id="PF03958">
    <property type="entry name" value="Secretin_N"/>
    <property type="match status" value="3"/>
</dbReference>
<dbReference type="PANTHER" id="PTHR30332:SF24">
    <property type="entry name" value="SECRETIN GSPD-RELATED"/>
    <property type="match status" value="1"/>
</dbReference>
<dbReference type="PANTHER" id="PTHR30332">
    <property type="entry name" value="PROBABLE GENERAL SECRETION PATHWAY PROTEIN D"/>
    <property type="match status" value="1"/>
</dbReference>
<name>W0ACK8_9SPHN</name>
<feature type="compositionally biased region" description="Low complexity" evidence="11">
    <location>
        <begin position="320"/>
        <end position="329"/>
    </location>
</feature>
<keyword evidence="9" id="KW-0998">Cell outer membrane</keyword>
<evidence type="ECO:0000256" key="5">
    <source>
        <dbReference type="ARBA" id="ARBA00022692"/>
    </source>
</evidence>
<dbReference type="InterPro" id="IPR038591">
    <property type="entry name" value="NolW-like_sf"/>
</dbReference>
<keyword evidence="5" id="KW-0812">Transmembrane</keyword>
<dbReference type="STRING" id="1123269.NX02_12920"/>
<feature type="domain" description="GspD-like N0" evidence="15">
    <location>
        <begin position="26"/>
        <end position="96"/>
    </location>
</feature>
<evidence type="ECO:0000256" key="10">
    <source>
        <dbReference type="RuleBase" id="RU004004"/>
    </source>
</evidence>
<evidence type="ECO:0000313" key="16">
    <source>
        <dbReference type="EMBL" id="AHE54282.1"/>
    </source>
</evidence>
<dbReference type="GO" id="GO:0015628">
    <property type="term" value="P:protein secretion by the type II secretion system"/>
    <property type="evidence" value="ECO:0007669"/>
    <property type="project" value="InterPro"/>
</dbReference>
<dbReference type="RefSeq" id="WP_025292488.1">
    <property type="nucleotide sequence ID" value="NZ_CP006644.1"/>
</dbReference>
<feature type="domain" description="Type II/III secretion system secretin-like" evidence="13">
    <location>
        <begin position="492"/>
        <end position="656"/>
    </location>
</feature>
<feature type="chain" id="PRO_5004786135" description="Type II secretion system protein D" evidence="12">
    <location>
        <begin position="23"/>
        <end position="756"/>
    </location>
</feature>
<feature type="domain" description="NolW-like" evidence="14">
    <location>
        <begin position="261"/>
        <end position="379"/>
    </location>
</feature>